<protein>
    <recommendedName>
        <fullName evidence="4">Glycoside hydrolase family 31 TIM barrel domain-containing protein</fullName>
    </recommendedName>
</protein>
<evidence type="ECO:0000256" key="1">
    <source>
        <dbReference type="ARBA" id="ARBA00007806"/>
    </source>
</evidence>
<keyword evidence="6" id="KW-1185">Reference proteome</keyword>
<dbReference type="PANTHER" id="PTHR22762:SF133">
    <property type="entry name" value="P-TYPE DOMAIN-CONTAINING PROTEIN"/>
    <property type="match status" value="1"/>
</dbReference>
<sequence>MFTLLIIQGTENLYGVHPFYTVLEADGKAHGILFLNSNAMEYSFLPEPALSLKTLGGVLDFFVFLGDNPEHVIQLYTSVIGRQIMPPFWALGYQLCRFGYTGTQNVREVIDRNLKAKIPLDTMYLDIDYMDNYEDFTYDKKAFAGLPELFKDTKTQNQLHWVLMLDAAIEGNNTQYQTFKEGYKNDVFVKWPKSVDPKD</sequence>
<dbReference type="Proteomes" id="UP000728032">
    <property type="component" value="Unassembled WGS sequence"/>
</dbReference>
<evidence type="ECO:0000256" key="3">
    <source>
        <dbReference type="RuleBase" id="RU361185"/>
    </source>
</evidence>
<dbReference type="EMBL" id="CAJPVJ010027939">
    <property type="protein sequence ID" value="CAG2179604.1"/>
    <property type="molecule type" value="Genomic_DNA"/>
</dbReference>
<reference evidence="5" key="1">
    <citation type="submission" date="2020-11" db="EMBL/GenBank/DDBJ databases">
        <authorList>
            <person name="Tran Van P."/>
        </authorList>
    </citation>
    <scope>NUCLEOTIDE SEQUENCE</scope>
</reference>
<dbReference type="Gene3D" id="3.20.20.80">
    <property type="entry name" value="Glycosidases"/>
    <property type="match status" value="1"/>
</dbReference>
<dbReference type="InterPro" id="IPR000322">
    <property type="entry name" value="Glyco_hydro_31_TIM"/>
</dbReference>
<evidence type="ECO:0000313" key="6">
    <source>
        <dbReference type="Proteomes" id="UP000728032"/>
    </source>
</evidence>
<comment type="similarity">
    <text evidence="1 3">Belongs to the glycosyl hydrolase 31 family.</text>
</comment>
<dbReference type="GO" id="GO:0004558">
    <property type="term" value="F:alpha-1,4-glucosidase activity"/>
    <property type="evidence" value="ECO:0007669"/>
    <property type="project" value="TreeGrafter"/>
</dbReference>
<dbReference type="Gene3D" id="2.60.40.1760">
    <property type="entry name" value="glycosyl hydrolase (family 31)"/>
    <property type="match status" value="1"/>
</dbReference>
<dbReference type="OrthoDB" id="5839090at2759"/>
<dbReference type="GO" id="GO:0030246">
    <property type="term" value="F:carbohydrate binding"/>
    <property type="evidence" value="ECO:0007669"/>
    <property type="project" value="InterPro"/>
</dbReference>
<dbReference type="SUPFAM" id="SSF51445">
    <property type="entry name" value="(Trans)glycosidases"/>
    <property type="match status" value="1"/>
</dbReference>
<evidence type="ECO:0000256" key="2">
    <source>
        <dbReference type="ARBA" id="ARBA00023180"/>
    </source>
</evidence>
<feature type="domain" description="Glycoside hydrolase family 31 TIM barrel" evidence="4">
    <location>
        <begin position="84"/>
        <end position="193"/>
    </location>
</feature>
<dbReference type="InterPro" id="IPR017853">
    <property type="entry name" value="GH"/>
</dbReference>
<dbReference type="GO" id="GO:0005975">
    <property type="term" value="P:carbohydrate metabolic process"/>
    <property type="evidence" value="ECO:0007669"/>
    <property type="project" value="InterPro"/>
</dbReference>
<evidence type="ECO:0000259" key="4">
    <source>
        <dbReference type="Pfam" id="PF01055"/>
    </source>
</evidence>
<dbReference type="PANTHER" id="PTHR22762">
    <property type="entry name" value="ALPHA-GLUCOSIDASE"/>
    <property type="match status" value="1"/>
</dbReference>
<organism evidence="5">
    <name type="scientific">Oppiella nova</name>
    <dbReference type="NCBI Taxonomy" id="334625"/>
    <lineage>
        <taxon>Eukaryota</taxon>
        <taxon>Metazoa</taxon>
        <taxon>Ecdysozoa</taxon>
        <taxon>Arthropoda</taxon>
        <taxon>Chelicerata</taxon>
        <taxon>Arachnida</taxon>
        <taxon>Acari</taxon>
        <taxon>Acariformes</taxon>
        <taxon>Sarcoptiformes</taxon>
        <taxon>Oribatida</taxon>
        <taxon>Brachypylina</taxon>
        <taxon>Oppioidea</taxon>
        <taxon>Oppiidae</taxon>
        <taxon>Oppiella</taxon>
    </lineage>
</organism>
<dbReference type="CDD" id="cd14752">
    <property type="entry name" value="GH31_N"/>
    <property type="match status" value="1"/>
</dbReference>
<evidence type="ECO:0000313" key="5">
    <source>
        <dbReference type="EMBL" id="CAD7662468.1"/>
    </source>
</evidence>
<dbReference type="Pfam" id="PF01055">
    <property type="entry name" value="Glyco_hydro_31_2nd"/>
    <property type="match status" value="1"/>
</dbReference>
<dbReference type="SUPFAM" id="SSF74650">
    <property type="entry name" value="Galactose mutarotase-like"/>
    <property type="match status" value="1"/>
</dbReference>
<dbReference type="AlphaFoldDB" id="A0A7R9MLV9"/>
<keyword evidence="2" id="KW-0325">Glycoprotein</keyword>
<keyword evidence="3" id="KW-0326">Glycosidase</keyword>
<accession>A0A7R9MLV9</accession>
<dbReference type="EMBL" id="OC942764">
    <property type="protein sequence ID" value="CAD7662468.1"/>
    <property type="molecule type" value="Genomic_DNA"/>
</dbReference>
<feature type="non-terminal residue" evidence="5">
    <location>
        <position position="1"/>
    </location>
</feature>
<proteinExistence type="inferred from homology"/>
<name>A0A7R9MLV9_9ACAR</name>
<gene>
    <name evidence="5" type="ORF">ONB1V03_LOCUS19028</name>
</gene>
<keyword evidence="3" id="KW-0378">Hydrolase</keyword>
<dbReference type="InterPro" id="IPR011013">
    <property type="entry name" value="Gal_mutarotase_sf_dom"/>
</dbReference>